<comment type="caution">
    <text evidence="2">The sequence shown here is derived from an EMBL/GenBank/DDBJ whole genome shotgun (WGS) entry which is preliminary data.</text>
</comment>
<evidence type="ECO:0000313" key="2">
    <source>
        <dbReference type="EMBL" id="CAF4821507.1"/>
    </source>
</evidence>
<feature type="non-terminal residue" evidence="2">
    <location>
        <position position="1"/>
    </location>
</feature>
<keyword evidence="1" id="KW-1133">Transmembrane helix</keyword>
<organism evidence="2 3">
    <name type="scientific">Rotaria socialis</name>
    <dbReference type="NCBI Taxonomy" id="392032"/>
    <lineage>
        <taxon>Eukaryota</taxon>
        <taxon>Metazoa</taxon>
        <taxon>Spiralia</taxon>
        <taxon>Gnathifera</taxon>
        <taxon>Rotifera</taxon>
        <taxon>Eurotatoria</taxon>
        <taxon>Bdelloidea</taxon>
        <taxon>Philodinida</taxon>
        <taxon>Philodinidae</taxon>
        <taxon>Rotaria</taxon>
    </lineage>
</organism>
<dbReference type="EMBL" id="CAJOBR010005558">
    <property type="protein sequence ID" value="CAF4821507.1"/>
    <property type="molecule type" value="Genomic_DNA"/>
</dbReference>
<evidence type="ECO:0000313" key="3">
    <source>
        <dbReference type="Proteomes" id="UP000663848"/>
    </source>
</evidence>
<keyword evidence="1" id="KW-0472">Membrane</keyword>
<protein>
    <submittedName>
        <fullName evidence="2">Uncharacterized protein</fullName>
    </submittedName>
</protein>
<sequence length="101" mass="12095">MSRLNASLNYRFDSFCARSRFFSKCRRWFSTRYRVLIIIGIFIVLINEFLFYQWAYFNWPNIHEIAKKSSVEKLLIAADPQLIGEKDEGIFGFITRKEADR</sequence>
<name>A0A821QB96_9BILA</name>
<proteinExistence type="predicted"/>
<accession>A0A821QB96</accession>
<dbReference type="Proteomes" id="UP000663848">
    <property type="component" value="Unassembled WGS sequence"/>
</dbReference>
<evidence type="ECO:0000256" key="1">
    <source>
        <dbReference type="SAM" id="Phobius"/>
    </source>
</evidence>
<feature type="transmembrane region" description="Helical" evidence="1">
    <location>
        <begin position="33"/>
        <end position="54"/>
    </location>
</feature>
<keyword evidence="1" id="KW-0812">Transmembrane</keyword>
<dbReference type="AlphaFoldDB" id="A0A821QB96"/>
<reference evidence="2" key="1">
    <citation type="submission" date="2021-02" db="EMBL/GenBank/DDBJ databases">
        <authorList>
            <person name="Nowell W R."/>
        </authorList>
    </citation>
    <scope>NUCLEOTIDE SEQUENCE</scope>
</reference>
<gene>
    <name evidence="2" type="ORF">QYT958_LOCUS25086</name>
</gene>